<organism evidence="2">
    <name type="scientific">marine sediment metagenome</name>
    <dbReference type="NCBI Taxonomy" id="412755"/>
    <lineage>
        <taxon>unclassified sequences</taxon>
        <taxon>metagenomes</taxon>
        <taxon>ecological metagenomes</taxon>
    </lineage>
</organism>
<evidence type="ECO:0000259" key="1">
    <source>
        <dbReference type="Pfam" id="PF12705"/>
    </source>
</evidence>
<dbReference type="EMBL" id="LAZR01028967">
    <property type="protein sequence ID" value="KKL60973.1"/>
    <property type="molecule type" value="Genomic_DNA"/>
</dbReference>
<accession>A0A0F9DGZ4</accession>
<dbReference type="AlphaFoldDB" id="A0A0F9DGZ4"/>
<evidence type="ECO:0000313" key="2">
    <source>
        <dbReference type="EMBL" id="KKL60973.1"/>
    </source>
</evidence>
<feature type="non-terminal residue" evidence="2">
    <location>
        <position position="1"/>
    </location>
</feature>
<proteinExistence type="predicted"/>
<dbReference type="InterPro" id="IPR038726">
    <property type="entry name" value="PDDEXK_AddAB-type"/>
</dbReference>
<name>A0A0F9DGZ4_9ZZZZ</name>
<protein>
    <recommendedName>
        <fullName evidence="1">PD-(D/E)XK endonuclease-like domain-containing protein</fullName>
    </recommendedName>
</protein>
<gene>
    <name evidence="2" type="ORF">LCGC14_2200010</name>
</gene>
<dbReference type="Pfam" id="PF12705">
    <property type="entry name" value="PDDEXK_1"/>
    <property type="match status" value="1"/>
</dbReference>
<comment type="caution">
    <text evidence="2">The sequence shown here is derived from an EMBL/GenBank/DDBJ whole genome shotgun (WGS) entry which is preliminary data.</text>
</comment>
<sequence length="259" mass="30239">PVKPSINMVFGTSFHMAVEAFWKGEDYKSACDIGFNYLDSVDESRLLVKEVGKLNQLISILPDMLEVYYKAHDWSNESDGVILLEHEWLHEYSDGVVLCGKIDRYSPPLLSDLKTASEIGKEWKKNYKAEKLRDCGLALYDWYLCKIGQAPEEIEMEVILKPYKDKPPRIEPIPLSEIISQRERFDKQLRAYVTDIVHYMRKNSKVAPWEMNFGPMCMTKYGECDYLKLCNYGNIPKYISEYKPREEHLEIRKSKTLVT</sequence>
<reference evidence="2" key="1">
    <citation type="journal article" date="2015" name="Nature">
        <title>Complex archaea that bridge the gap between prokaryotes and eukaryotes.</title>
        <authorList>
            <person name="Spang A."/>
            <person name="Saw J.H."/>
            <person name="Jorgensen S.L."/>
            <person name="Zaremba-Niedzwiedzka K."/>
            <person name="Martijn J."/>
            <person name="Lind A.E."/>
            <person name="van Eijk R."/>
            <person name="Schleper C."/>
            <person name="Guy L."/>
            <person name="Ettema T.J."/>
        </authorList>
    </citation>
    <scope>NUCLEOTIDE SEQUENCE</scope>
</reference>
<feature type="domain" description="PD-(D/E)XK endonuclease-like" evidence="1">
    <location>
        <begin position="9"/>
        <end position="231"/>
    </location>
</feature>